<dbReference type="PROSITE" id="PS51257">
    <property type="entry name" value="PROKAR_LIPOPROTEIN"/>
    <property type="match status" value="1"/>
</dbReference>
<dbReference type="InterPro" id="IPR012340">
    <property type="entry name" value="NA-bd_OB-fold"/>
</dbReference>
<dbReference type="EMBL" id="CAJNNV010004025">
    <property type="protein sequence ID" value="CAE8590020.1"/>
    <property type="molecule type" value="Genomic_DNA"/>
</dbReference>
<dbReference type="SMART" id="SM00316">
    <property type="entry name" value="S1"/>
    <property type="match status" value="2"/>
</dbReference>
<protein>
    <recommendedName>
        <fullName evidence="2">S1 motif domain-containing protein</fullName>
    </recommendedName>
</protein>
<dbReference type="PANTHER" id="PTHR10724">
    <property type="entry name" value="30S RIBOSOMAL PROTEIN S1"/>
    <property type="match status" value="1"/>
</dbReference>
<gene>
    <name evidence="3" type="ORF">PGLA1383_LOCUS8747</name>
</gene>
<organism evidence="3 4">
    <name type="scientific">Polarella glacialis</name>
    <name type="common">Dinoflagellate</name>
    <dbReference type="NCBI Taxonomy" id="89957"/>
    <lineage>
        <taxon>Eukaryota</taxon>
        <taxon>Sar</taxon>
        <taxon>Alveolata</taxon>
        <taxon>Dinophyceae</taxon>
        <taxon>Suessiales</taxon>
        <taxon>Suessiaceae</taxon>
        <taxon>Polarella</taxon>
    </lineage>
</organism>
<keyword evidence="4" id="KW-1185">Reference proteome</keyword>
<dbReference type="SUPFAM" id="SSF50249">
    <property type="entry name" value="Nucleic acid-binding proteins"/>
    <property type="match status" value="2"/>
</dbReference>
<evidence type="ECO:0000259" key="2">
    <source>
        <dbReference type="PROSITE" id="PS50126"/>
    </source>
</evidence>
<name>A0A813DUG2_POLGL</name>
<dbReference type="GO" id="GO:0006412">
    <property type="term" value="P:translation"/>
    <property type="evidence" value="ECO:0007669"/>
    <property type="project" value="TreeGrafter"/>
</dbReference>
<dbReference type="Proteomes" id="UP000654075">
    <property type="component" value="Unassembled WGS sequence"/>
</dbReference>
<dbReference type="AlphaFoldDB" id="A0A813DUG2"/>
<accession>A0A813DUG2</accession>
<evidence type="ECO:0000256" key="1">
    <source>
        <dbReference type="SAM" id="SignalP"/>
    </source>
</evidence>
<dbReference type="OrthoDB" id="412781at2759"/>
<feature type="chain" id="PRO_5032709374" description="S1 motif domain-containing protein" evidence="1">
    <location>
        <begin position="33"/>
        <end position="223"/>
    </location>
</feature>
<proteinExistence type="predicted"/>
<comment type="caution">
    <text evidence="3">The sequence shown here is derived from an EMBL/GenBank/DDBJ whole genome shotgun (WGS) entry which is preliminary data.</text>
</comment>
<sequence>MRSHRRLLTHSSGCGCWPKALLVSLALGACYAPDDLNFAGVPSYGHVHRRTRLAAAGAEGGLRNVQDLCTGEELTGTVNKVNKHGAFFDFEPGMQGFLHVNKLGKGIVKDAAEFMKVGDKLQVRVLKVRDGRVDVAPTDFDKFRKRALSDFVIGDQLQGTVVGIGAPGMFVDIGAMIDAFLPSANVIDFDASTQALKDVFKPGQELSVKVVANTNTQLDLSMK</sequence>
<evidence type="ECO:0000313" key="3">
    <source>
        <dbReference type="EMBL" id="CAE8590020.1"/>
    </source>
</evidence>
<feature type="signal peptide" evidence="1">
    <location>
        <begin position="1"/>
        <end position="32"/>
    </location>
</feature>
<feature type="domain" description="S1 motif" evidence="2">
    <location>
        <begin position="71"/>
        <end position="138"/>
    </location>
</feature>
<dbReference type="InterPro" id="IPR003029">
    <property type="entry name" value="S1_domain"/>
</dbReference>
<feature type="domain" description="S1 motif" evidence="2">
    <location>
        <begin position="154"/>
        <end position="223"/>
    </location>
</feature>
<keyword evidence="1" id="KW-0732">Signal</keyword>
<dbReference type="Gene3D" id="2.40.50.140">
    <property type="entry name" value="Nucleic acid-binding proteins"/>
    <property type="match status" value="2"/>
</dbReference>
<reference evidence="3" key="1">
    <citation type="submission" date="2021-02" db="EMBL/GenBank/DDBJ databases">
        <authorList>
            <person name="Dougan E. K."/>
            <person name="Rhodes N."/>
            <person name="Thang M."/>
            <person name="Chan C."/>
        </authorList>
    </citation>
    <scope>NUCLEOTIDE SEQUENCE</scope>
</reference>
<dbReference type="GO" id="GO:0003735">
    <property type="term" value="F:structural constituent of ribosome"/>
    <property type="evidence" value="ECO:0007669"/>
    <property type="project" value="TreeGrafter"/>
</dbReference>
<evidence type="ECO:0000313" key="4">
    <source>
        <dbReference type="Proteomes" id="UP000654075"/>
    </source>
</evidence>
<dbReference type="GO" id="GO:0003729">
    <property type="term" value="F:mRNA binding"/>
    <property type="evidence" value="ECO:0007669"/>
    <property type="project" value="TreeGrafter"/>
</dbReference>
<dbReference type="InterPro" id="IPR050437">
    <property type="entry name" value="Ribos_protein_bS1-like"/>
</dbReference>
<dbReference type="PROSITE" id="PS50126">
    <property type="entry name" value="S1"/>
    <property type="match status" value="2"/>
</dbReference>
<dbReference type="Pfam" id="PF00575">
    <property type="entry name" value="S1"/>
    <property type="match status" value="2"/>
</dbReference>